<dbReference type="AlphaFoldDB" id="A0A7U2HWV0"/>
<evidence type="ECO:0000313" key="1">
    <source>
        <dbReference type="EMBL" id="QRC93568.1"/>
    </source>
</evidence>
<reference evidence="2" key="1">
    <citation type="journal article" date="2021" name="BMC Genomics">
        <title>Chromosome-level genome assembly and manually-curated proteome of model necrotroph Parastagonospora nodorum Sn15 reveals a genome-wide trove of candidate effector homologs, and redundancy of virulence-related functions within an accessory chromosome.</title>
        <authorList>
            <person name="Bertazzoni S."/>
            <person name="Jones D.A.B."/>
            <person name="Phan H.T."/>
            <person name="Tan K.-C."/>
            <person name="Hane J.K."/>
        </authorList>
    </citation>
    <scope>NUCLEOTIDE SEQUENCE [LARGE SCALE GENOMIC DNA]</scope>
    <source>
        <strain evidence="2">SN15 / ATCC MYA-4574 / FGSC 10173)</strain>
    </source>
</reference>
<dbReference type="EMBL" id="CP069025">
    <property type="protein sequence ID" value="QRC93568.1"/>
    <property type="molecule type" value="Genomic_DNA"/>
</dbReference>
<name>A0A7U2HWV0_PHANO</name>
<sequence>MASAYKSSTSYDTVEIKAKCTCEGMSGLFPAKAPLITGDSAKCICQVMQYVFSGRSVTLIRAMEWWHSSNRGNCKPTSAARRAKDGSRV</sequence>
<proteinExistence type="predicted"/>
<organism evidence="1 2">
    <name type="scientific">Phaeosphaeria nodorum (strain SN15 / ATCC MYA-4574 / FGSC 10173)</name>
    <name type="common">Glume blotch fungus</name>
    <name type="synonym">Parastagonospora nodorum</name>
    <dbReference type="NCBI Taxonomy" id="321614"/>
    <lineage>
        <taxon>Eukaryota</taxon>
        <taxon>Fungi</taxon>
        <taxon>Dikarya</taxon>
        <taxon>Ascomycota</taxon>
        <taxon>Pezizomycotina</taxon>
        <taxon>Dothideomycetes</taxon>
        <taxon>Pleosporomycetidae</taxon>
        <taxon>Pleosporales</taxon>
        <taxon>Pleosporineae</taxon>
        <taxon>Phaeosphaeriaceae</taxon>
        <taxon>Parastagonospora</taxon>
    </lineage>
</organism>
<gene>
    <name evidence="1" type="ORF">JI435_404090</name>
</gene>
<keyword evidence="2" id="KW-1185">Reference proteome</keyword>
<dbReference type="Proteomes" id="UP000663193">
    <property type="component" value="Chromosome 3"/>
</dbReference>
<dbReference type="VEuPathDB" id="FungiDB:JI435_404090"/>
<accession>A0A7U2HWV0</accession>
<evidence type="ECO:0000313" key="2">
    <source>
        <dbReference type="Proteomes" id="UP000663193"/>
    </source>
</evidence>
<protein>
    <submittedName>
        <fullName evidence="1">Uncharacterized protein</fullName>
    </submittedName>
</protein>